<reference evidence="2" key="2">
    <citation type="journal article" date="2017" name="Plant Physiol. Biochem.">
        <title>Differential oxidative and antioxidative response of duckweed Lemna minor toward plant growth promoting/inhibiting bacteria.</title>
        <authorList>
            <person name="Ishizawa H."/>
            <person name="Kuroda M."/>
            <person name="Morikawa M."/>
            <person name="Ike M."/>
        </authorList>
    </citation>
    <scope>NUCLEOTIDE SEQUENCE [LARGE SCALE GENOMIC DNA]</scope>
    <source>
        <strain evidence="2">M6</strain>
    </source>
</reference>
<reference evidence="2" key="1">
    <citation type="journal article" date="2017" name="Biotechnol. Biofuels">
        <title>Evaluation of environmental bacterial communities as a factor affecting the growth of duckweed Lemna minor.</title>
        <authorList>
            <person name="Ishizawa H."/>
            <person name="Kuroda M."/>
            <person name="Morikawa M."/>
            <person name="Ike M."/>
        </authorList>
    </citation>
    <scope>NUCLEOTIDE SEQUENCE [LARGE SCALE GENOMIC DNA]</scope>
    <source>
        <strain evidence="2">M6</strain>
    </source>
</reference>
<name>A0A3G9G3E5_9CAUL</name>
<evidence type="ECO:0000313" key="1">
    <source>
        <dbReference type="EMBL" id="BBF81186.1"/>
    </source>
</evidence>
<gene>
    <name evidence="1" type="ORF">EM6_1782</name>
</gene>
<protein>
    <submittedName>
        <fullName evidence="1">Uncharacterized protein</fullName>
    </submittedName>
</protein>
<dbReference type="EMBL" id="AP018827">
    <property type="protein sequence ID" value="BBF81186.1"/>
    <property type="molecule type" value="Genomic_DNA"/>
</dbReference>
<proteinExistence type="predicted"/>
<dbReference type="AlphaFoldDB" id="A0A3G9G3E5"/>
<accession>A0A3G9G3E5</accession>
<dbReference type="Proteomes" id="UP000278756">
    <property type="component" value="Chromosome 1"/>
</dbReference>
<organism evidence="1 2">
    <name type="scientific">Asticcacaulis excentricus</name>
    <dbReference type="NCBI Taxonomy" id="78587"/>
    <lineage>
        <taxon>Bacteria</taxon>
        <taxon>Pseudomonadati</taxon>
        <taxon>Pseudomonadota</taxon>
        <taxon>Alphaproteobacteria</taxon>
        <taxon>Caulobacterales</taxon>
        <taxon>Caulobacteraceae</taxon>
        <taxon>Asticcacaulis</taxon>
    </lineage>
</organism>
<evidence type="ECO:0000313" key="2">
    <source>
        <dbReference type="Proteomes" id="UP000278756"/>
    </source>
</evidence>
<sequence length="44" mass="5074">MMKPAFRLRFGQSLFGLSDRAVINATYSLDTSLWPRSDREKITP</sequence>